<name>A0A3P6AV65_BRAOL</name>
<dbReference type="EMBL" id="LR031872">
    <property type="protein sequence ID" value="VDC90994.1"/>
    <property type="molecule type" value="Genomic_DNA"/>
</dbReference>
<protein>
    <submittedName>
        <fullName evidence="2">Uncharacterized protein</fullName>
    </submittedName>
</protein>
<dbReference type="Pfam" id="PF00450">
    <property type="entry name" value="Peptidase_S10"/>
    <property type="match status" value="1"/>
</dbReference>
<dbReference type="GO" id="GO:0016747">
    <property type="term" value="F:acyltransferase activity, transferring groups other than amino-acyl groups"/>
    <property type="evidence" value="ECO:0007669"/>
    <property type="project" value="TreeGrafter"/>
</dbReference>
<evidence type="ECO:0000313" key="2">
    <source>
        <dbReference type="EMBL" id="VDC90994.1"/>
    </source>
</evidence>
<dbReference type="PANTHER" id="PTHR11802">
    <property type="entry name" value="SERINE PROTEASE FAMILY S10 SERINE CARBOXYPEPTIDASE"/>
    <property type="match status" value="1"/>
</dbReference>
<accession>A0A3P6AV65</accession>
<dbReference type="Gene3D" id="3.40.50.1820">
    <property type="entry name" value="alpha/beta hydrolase"/>
    <property type="match status" value="1"/>
</dbReference>
<sequence>MFAWQYYLYYLIECWANNERVREALHVKKGTKGHWQRCNWTIPYNHDIISSVPYHMNISLSEYRSLIYSGDHDITMPFLGTQAWIKSLNYSIIDDWRPWKIKDQIAGYTRTYSNKMTFATIKESILHFDYRGVDTRQSINQTRHLSCSKGGSVDILCKRIHGFTYNDH</sequence>
<evidence type="ECO:0000256" key="1">
    <source>
        <dbReference type="ARBA" id="ARBA00009431"/>
    </source>
</evidence>
<gene>
    <name evidence="2" type="ORF">BOLC3T15618H</name>
</gene>
<comment type="similarity">
    <text evidence="1">Belongs to the peptidase S10 family.</text>
</comment>
<dbReference type="GO" id="GO:0004185">
    <property type="term" value="F:serine-type carboxypeptidase activity"/>
    <property type="evidence" value="ECO:0007669"/>
    <property type="project" value="InterPro"/>
</dbReference>
<dbReference type="GO" id="GO:0006508">
    <property type="term" value="P:proteolysis"/>
    <property type="evidence" value="ECO:0007669"/>
    <property type="project" value="InterPro"/>
</dbReference>
<organism evidence="2">
    <name type="scientific">Brassica oleracea</name>
    <name type="common">Wild cabbage</name>
    <dbReference type="NCBI Taxonomy" id="3712"/>
    <lineage>
        <taxon>Eukaryota</taxon>
        <taxon>Viridiplantae</taxon>
        <taxon>Streptophyta</taxon>
        <taxon>Embryophyta</taxon>
        <taxon>Tracheophyta</taxon>
        <taxon>Spermatophyta</taxon>
        <taxon>Magnoliopsida</taxon>
        <taxon>eudicotyledons</taxon>
        <taxon>Gunneridae</taxon>
        <taxon>Pentapetalae</taxon>
        <taxon>rosids</taxon>
        <taxon>malvids</taxon>
        <taxon>Brassicales</taxon>
        <taxon>Brassicaceae</taxon>
        <taxon>Brassiceae</taxon>
        <taxon>Brassica</taxon>
    </lineage>
</organism>
<dbReference type="InterPro" id="IPR001563">
    <property type="entry name" value="Peptidase_S10"/>
</dbReference>
<dbReference type="GO" id="GO:0019748">
    <property type="term" value="P:secondary metabolic process"/>
    <property type="evidence" value="ECO:0007669"/>
    <property type="project" value="TreeGrafter"/>
</dbReference>
<dbReference type="PANTHER" id="PTHR11802:SF196">
    <property type="entry name" value="SERINE CARBOXYPEPTIDASE-LIKE 10-RELATED"/>
    <property type="match status" value="1"/>
</dbReference>
<proteinExistence type="inferred from homology"/>
<reference evidence="2" key="1">
    <citation type="submission" date="2018-11" db="EMBL/GenBank/DDBJ databases">
        <authorList>
            <consortium name="Genoscope - CEA"/>
            <person name="William W."/>
        </authorList>
    </citation>
    <scope>NUCLEOTIDE SEQUENCE</scope>
</reference>
<dbReference type="InterPro" id="IPR029058">
    <property type="entry name" value="AB_hydrolase_fold"/>
</dbReference>
<dbReference type="SUPFAM" id="SSF53474">
    <property type="entry name" value="alpha/beta-Hydrolases"/>
    <property type="match status" value="1"/>
</dbReference>
<dbReference type="AlphaFoldDB" id="A0A3P6AV65"/>